<evidence type="ECO:0000313" key="2">
    <source>
        <dbReference type="EMBL" id="SDF22837.1"/>
    </source>
</evidence>
<organism evidence="2 3">
    <name type="scientific">Cellulophaga baltica</name>
    <dbReference type="NCBI Taxonomy" id="76594"/>
    <lineage>
        <taxon>Bacteria</taxon>
        <taxon>Pseudomonadati</taxon>
        <taxon>Bacteroidota</taxon>
        <taxon>Flavobacteriia</taxon>
        <taxon>Flavobacteriales</taxon>
        <taxon>Flavobacteriaceae</taxon>
        <taxon>Cellulophaga</taxon>
    </lineage>
</organism>
<name>A0A1G7JCZ9_9FLAO</name>
<dbReference type="Pfam" id="PF13380">
    <property type="entry name" value="CoA_binding_2"/>
    <property type="match status" value="1"/>
</dbReference>
<accession>A0A1G7JCZ9</accession>
<sequence length="119" mass="13579">MQKTLVIGASLKPSRYSNIAIKKLTEKSIETEAFGFKEGLLYGVQIKTNFADFQNIHTVTLYLNPKNQEAYYQKIIDLEPKRIIFNPGTENPNFYSLLRENGIEVEVACTLVLLATDQY</sequence>
<dbReference type="RefSeq" id="WP_074538927.1">
    <property type="nucleotide sequence ID" value="NZ_FNBD01000009.1"/>
</dbReference>
<dbReference type="EMBL" id="FNBD01000009">
    <property type="protein sequence ID" value="SDF22837.1"/>
    <property type="molecule type" value="Genomic_DNA"/>
</dbReference>
<gene>
    <name evidence="2" type="ORF">SAMN04487992_10929</name>
</gene>
<dbReference type="Gene3D" id="3.40.50.720">
    <property type="entry name" value="NAD(P)-binding Rossmann-like Domain"/>
    <property type="match status" value="1"/>
</dbReference>
<dbReference type="SUPFAM" id="SSF51735">
    <property type="entry name" value="NAD(P)-binding Rossmann-fold domains"/>
    <property type="match status" value="1"/>
</dbReference>
<protein>
    <recommendedName>
        <fullName evidence="1">CoA-binding domain-containing protein</fullName>
    </recommendedName>
</protein>
<dbReference type="AlphaFoldDB" id="A0A1G7JCZ9"/>
<dbReference type="InterPro" id="IPR003781">
    <property type="entry name" value="CoA-bd"/>
</dbReference>
<dbReference type="eggNOG" id="COG1832">
    <property type="taxonomic scope" value="Bacteria"/>
</dbReference>
<evidence type="ECO:0000313" key="3">
    <source>
        <dbReference type="Proteomes" id="UP000182114"/>
    </source>
</evidence>
<dbReference type="Proteomes" id="UP000182114">
    <property type="component" value="Unassembled WGS sequence"/>
</dbReference>
<keyword evidence="3" id="KW-1185">Reference proteome</keyword>
<feature type="domain" description="CoA-binding" evidence="1">
    <location>
        <begin position="3"/>
        <end position="114"/>
    </location>
</feature>
<proteinExistence type="predicted"/>
<dbReference type="InterPro" id="IPR036291">
    <property type="entry name" value="NAD(P)-bd_dom_sf"/>
</dbReference>
<reference evidence="3" key="1">
    <citation type="submission" date="2016-10" db="EMBL/GenBank/DDBJ databases">
        <authorList>
            <person name="Varghese N."/>
            <person name="Submissions S."/>
        </authorList>
    </citation>
    <scope>NUCLEOTIDE SEQUENCE [LARGE SCALE GENOMIC DNA]</scope>
    <source>
        <strain evidence="3">DSM 24729</strain>
    </source>
</reference>
<evidence type="ECO:0000259" key="1">
    <source>
        <dbReference type="Pfam" id="PF13380"/>
    </source>
</evidence>